<sequence length="78" mass="9294">MNEITIAKIQDYSEMICERICQFIFQEKLDLTIDAFHTKLLKNCEEMKNLTLNRLTSAELETVLRYWQMMDSLTANEK</sequence>
<dbReference type="Proteomes" id="UP000886607">
    <property type="component" value="Unassembled WGS sequence"/>
</dbReference>
<dbReference type="Gene3D" id="1.10.8.130">
    <property type="match status" value="1"/>
</dbReference>
<evidence type="ECO:0000313" key="4">
    <source>
        <dbReference type="Proteomes" id="UP000886607"/>
    </source>
</evidence>
<accession>A0AAN4UC08</accession>
<protein>
    <submittedName>
        <fullName evidence="2">Uncharacterized protein</fullName>
    </submittedName>
</protein>
<dbReference type="RefSeq" id="WP_202584085.1">
    <property type="nucleotide sequence ID" value="NZ_BKBO01000022.1"/>
</dbReference>
<evidence type="ECO:0000313" key="1">
    <source>
        <dbReference type="EMBL" id="GEQ49666.1"/>
    </source>
</evidence>
<proteinExistence type="predicted"/>
<dbReference type="InterPro" id="IPR035569">
    <property type="entry name" value="Antitoxin_epsilon/PezA_dom_sf"/>
</dbReference>
<dbReference type="EMBL" id="BKBQ01000021">
    <property type="protein sequence ID" value="GEQ54647.1"/>
    <property type="molecule type" value="Genomic_DNA"/>
</dbReference>
<evidence type="ECO:0000313" key="2">
    <source>
        <dbReference type="EMBL" id="GEQ54647.1"/>
    </source>
</evidence>
<name>A0AAN4UC08_9ENTE</name>
<dbReference type="AlphaFoldDB" id="A0AAN4UC08"/>
<reference evidence="2" key="1">
    <citation type="submission" date="2019-08" db="EMBL/GenBank/DDBJ databases">
        <authorList>
            <person name="Ishikawa M."/>
            <person name="Suzuki T."/>
            <person name="Matsutani M."/>
        </authorList>
    </citation>
    <scope>NUCLEOTIDE SEQUENCE</scope>
    <source>
        <strain evidence="2">7C1</strain>
        <strain evidence="1">8C4</strain>
    </source>
</reference>
<organism evidence="2 3">
    <name type="scientific">Tetragenococcus koreensis</name>
    <dbReference type="NCBI Taxonomy" id="290335"/>
    <lineage>
        <taxon>Bacteria</taxon>
        <taxon>Bacillati</taxon>
        <taxon>Bacillota</taxon>
        <taxon>Bacilli</taxon>
        <taxon>Lactobacillales</taxon>
        <taxon>Enterococcaceae</taxon>
        <taxon>Tetragenococcus</taxon>
    </lineage>
</organism>
<gene>
    <name evidence="1" type="ORF">TK11N_15180</name>
    <name evidence="2" type="ORF">TK2N_14910</name>
</gene>
<comment type="caution">
    <text evidence="2">The sequence shown here is derived from an EMBL/GenBank/DDBJ whole genome shotgun (WGS) entry which is preliminary data.</text>
</comment>
<dbReference type="Proteomes" id="UP000886597">
    <property type="component" value="Unassembled WGS sequence"/>
</dbReference>
<keyword evidence="4" id="KW-1185">Reference proteome</keyword>
<reference evidence="2" key="2">
    <citation type="journal article" date="2020" name="Int. Dairy J.">
        <title>Lactic acid bacterial diversity in Brie cheese focusing on salt concentration and pH of isolation medium and characterisation of halophilic and alkaliphilic lactic acid bacterial isolates.</title>
        <authorList>
            <person name="Unno R."/>
            <person name="Matsutani M."/>
            <person name="Suzuki T."/>
            <person name="Kodama K."/>
            <person name="Matsushita H."/>
            <person name="Yamasato K."/>
            <person name="Koizumi Y."/>
            <person name="Ishikawa M."/>
        </authorList>
    </citation>
    <scope>NUCLEOTIDE SEQUENCE</scope>
    <source>
        <strain evidence="2">7C1</strain>
        <strain evidence="1">8C4</strain>
    </source>
</reference>
<evidence type="ECO:0000313" key="3">
    <source>
        <dbReference type="Proteomes" id="UP000886597"/>
    </source>
</evidence>
<dbReference type="EMBL" id="BKBO01000022">
    <property type="protein sequence ID" value="GEQ49666.1"/>
    <property type="molecule type" value="Genomic_DNA"/>
</dbReference>